<feature type="compositionally biased region" description="Pro residues" evidence="1">
    <location>
        <begin position="18"/>
        <end position="38"/>
    </location>
</feature>
<dbReference type="OMA" id="VNTMELQ"/>
<dbReference type="eggNOG" id="ENOG502QZKX">
    <property type="taxonomic scope" value="Eukaryota"/>
</dbReference>
<feature type="region of interest" description="Disordered" evidence="1">
    <location>
        <begin position="1"/>
        <end position="95"/>
    </location>
</feature>
<keyword evidence="4" id="KW-1185">Reference proteome</keyword>
<dbReference type="GeneID" id="13440749"/>
<feature type="compositionally biased region" description="Acidic residues" evidence="1">
    <location>
        <begin position="61"/>
        <end position="75"/>
    </location>
</feature>
<dbReference type="EMBL" id="FR823392">
    <property type="protein sequence ID" value="CBZ55336.1"/>
    <property type="molecule type" value="Genomic_DNA"/>
</dbReference>
<dbReference type="Proteomes" id="UP000007494">
    <property type="component" value="Chromosome XI"/>
</dbReference>
<gene>
    <name evidence="3" type="ORF">BN1204_057590</name>
    <name evidence="2" type="ORF">NCLIV_057590</name>
</gene>
<reference evidence="3" key="4">
    <citation type="journal article" date="2015" name="PLoS ONE">
        <title>Comprehensive Evaluation of Toxoplasma gondii VEG and Neospora caninum LIV Genomes with Tachyzoite Stage Transcriptome and Proteome Defines Novel Transcript Features.</title>
        <authorList>
            <person name="Ramaprasad A."/>
            <person name="Mourier T."/>
            <person name="Naeem R."/>
            <person name="Malas T.B."/>
            <person name="Moussa E."/>
            <person name="Panigrahi A."/>
            <person name="Vermont S.J."/>
            <person name="Otto T.D."/>
            <person name="Wastling J."/>
            <person name="Pain A."/>
        </authorList>
    </citation>
    <scope>NUCLEOTIDE SEQUENCE</scope>
    <source>
        <strain evidence="3">Liverpool</strain>
    </source>
</reference>
<proteinExistence type="predicted"/>
<reference evidence="2" key="2">
    <citation type="submission" date="2011-03" db="EMBL/GenBank/DDBJ databases">
        <title>Comparative genomics and transcriptomics of Neospora caninum and Toxoplasma gondii.</title>
        <authorList>
            <person name="Reid A.J."/>
            <person name="Sohal A."/>
            <person name="Harris D."/>
            <person name="Quail M."/>
            <person name="Sanders M."/>
            <person name="Berriman M."/>
            <person name="Wastling J.M."/>
            <person name="Pain A."/>
        </authorList>
    </citation>
    <scope>NUCLEOTIDE SEQUENCE</scope>
    <source>
        <strain evidence="2">Liverpool</strain>
    </source>
</reference>
<dbReference type="OrthoDB" id="330594at2759"/>
<sequence>MLLARRRAQRTSDGHPIQPQPETPQAPQPDPSSAPQPDPAAVSEPASQEHEQPDPGAASDSDSEGDEQSDLDTASDCDSQVGEKSDHAGVSDSDVEEFHQPAVDAATKAVCEDLLLPEGQDTEDLLRVTPLQFPQDPETKAKLLQLARRVRPLQLPRKGGFSLPITANIEEAMSHVTDGLNVDVSYATAFAQPHFEKVIETSPLRRFAEACEKGASTPAERERQAFWSRMLKLYTLRSTARSEQQQFADVVGAKWLEENEAVYSSFYLRMSIATMELQRLYFVRYIAAALDNGWTLLDTDGKPMPAEVTQTYFIHLERHIQVNRARLKLFLWKLANREDELSLEEKQTADRIISDNDLTQTPSGRPLPPFEARMFTLGWAPRRG</sequence>
<evidence type="ECO:0000313" key="3">
    <source>
        <dbReference type="EMBL" id="CEL70068.1"/>
    </source>
</evidence>
<reference evidence="4" key="3">
    <citation type="journal article" date="2012" name="PLoS Pathog.">
        <title>Comparative genomics of the apicomplexan parasites Toxoplasma gondii and Neospora caninum: Coccidia differing in host range and transmission strategy.</title>
        <authorList>
            <person name="Reid A.J."/>
            <person name="Vermont S.J."/>
            <person name="Cotton J.A."/>
            <person name="Harris D."/>
            <person name="Hill-Cawthorne G.A."/>
            <person name="Konen-Waisman S."/>
            <person name="Latham S.M."/>
            <person name="Mourier T."/>
            <person name="Norton R."/>
            <person name="Quail M.A."/>
            <person name="Sanders M."/>
            <person name="Shanmugam D."/>
            <person name="Sohal A."/>
            <person name="Wasmuth J.D."/>
            <person name="Brunk B."/>
            <person name="Grigg M.E."/>
            <person name="Howard J.C."/>
            <person name="Parkinson J."/>
            <person name="Roos D.S."/>
            <person name="Trees A.J."/>
            <person name="Berriman M."/>
            <person name="Pain A."/>
            <person name="Wastling J.M."/>
        </authorList>
    </citation>
    <scope>NUCLEOTIDE SEQUENCE [LARGE SCALE GENOMIC DNA]</scope>
    <source>
        <strain evidence="4">Liverpool</strain>
    </source>
</reference>
<reference evidence="2" key="1">
    <citation type="submission" date="2011-02" db="EMBL/GenBank/DDBJ databases">
        <authorList>
            <person name="Aslett M."/>
        </authorList>
    </citation>
    <scope>NUCLEOTIDE SEQUENCE</scope>
    <source>
        <strain evidence="2">Liverpool</strain>
    </source>
</reference>
<accession>F0VNP0</accession>
<name>F0VNP0_NEOCL</name>
<evidence type="ECO:0000256" key="1">
    <source>
        <dbReference type="SAM" id="MobiDB-lite"/>
    </source>
</evidence>
<dbReference type="RefSeq" id="XP_003885364.1">
    <property type="nucleotide sequence ID" value="XM_003885315.1"/>
</dbReference>
<dbReference type="EMBL" id="LN714486">
    <property type="protein sequence ID" value="CEL70068.1"/>
    <property type="molecule type" value="Genomic_DNA"/>
</dbReference>
<evidence type="ECO:0000313" key="2">
    <source>
        <dbReference type="EMBL" id="CBZ55336.1"/>
    </source>
</evidence>
<protein>
    <submittedName>
        <fullName evidence="2">Uncharacterized protein</fullName>
    </submittedName>
</protein>
<organism evidence="2 4">
    <name type="scientific">Neospora caninum (strain Liverpool)</name>
    <dbReference type="NCBI Taxonomy" id="572307"/>
    <lineage>
        <taxon>Eukaryota</taxon>
        <taxon>Sar</taxon>
        <taxon>Alveolata</taxon>
        <taxon>Apicomplexa</taxon>
        <taxon>Conoidasida</taxon>
        <taxon>Coccidia</taxon>
        <taxon>Eucoccidiorida</taxon>
        <taxon>Eimeriorina</taxon>
        <taxon>Sarcocystidae</taxon>
        <taxon>Neospora</taxon>
    </lineage>
</organism>
<dbReference type="AlphaFoldDB" id="F0VNP0"/>
<dbReference type="InParanoid" id="F0VNP0"/>
<evidence type="ECO:0000313" key="4">
    <source>
        <dbReference type="Proteomes" id="UP000007494"/>
    </source>
</evidence>
<dbReference type="VEuPathDB" id="ToxoDB:NCLIV_057590"/>